<dbReference type="EMBL" id="JACGXP010000001">
    <property type="protein sequence ID" value="MBA8989499.1"/>
    <property type="molecule type" value="Genomic_DNA"/>
</dbReference>
<dbReference type="Gene3D" id="3.30.70.100">
    <property type="match status" value="1"/>
</dbReference>
<dbReference type="PROSITE" id="PS51502">
    <property type="entry name" value="S_R_A_B_BARREL"/>
    <property type="match status" value="1"/>
</dbReference>
<proteinExistence type="predicted"/>
<dbReference type="SUPFAM" id="SSF54909">
    <property type="entry name" value="Dimeric alpha+beta barrel"/>
    <property type="match status" value="1"/>
</dbReference>
<name>A0AAW3T373_9MICO</name>
<dbReference type="RefSeq" id="WP_220479294.1">
    <property type="nucleotide sequence ID" value="NZ_JACGXP010000001.1"/>
</dbReference>
<dbReference type="Pfam" id="PF07876">
    <property type="entry name" value="Dabb"/>
    <property type="match status" value="1"/>
</dbReference>
<sequence>MTGTTHVVLVEWDGDGDSDLSSPADALVREHLPRIDGVESVRSGKSVSTEGLEGGFDWMLVVRFRDRTALEAYLPHEEHQPVASFIQGGSRRVVVFDIDD</sequence>
<gene>
    <name evidence="2" type="ORF">FHW23_000731</name>
</gene>
<evidence type="ECO:0000259" key="1">
    <source>
        <dbReference type="PROSITE" id="PS51502"/>
    </source>
</evidence>
<evidence type="ECO:0000313" key="3">
    <source>
        <dbReference type="Proteomes" id="UP000590225"/>
    </source>
</evidence>
<dbReference type="InterPro" id="IPR013097">
    <property type="entry name" value="Dabb"/>
</dbReference>
<reference evidence="2 3" key="1">
    <citation type="submission" date="2020-07" db="EMBL/GenBank/DDBJ databases">
        <title>Above-ground endophytic microbial communities from plants in different locations in the United States.</title>
        <authorList>
            <person name="Frank C."/>
        </authorList>
    </citation>
    <scope>NUCLEOTIDE SEQUENCE [LARGE SCALE GENOMIC DNA]</scope>
    <source>
        <strain evidence="2 3">WPL5_2</strain>
    </source>
</reference>
<evidence type="ECO:0000313" key="2">
    <source>
        <dbReference type="EMBL" id="MBA8989499.1"/>
    </source>
</evidence>
<protein>
    <submittedName>
        <fullName evidence="2">Uncharacterized protein (DUF1330 family)</fullName>
    </submittedName>
</protein>
<dbReference type="SMART" id="SM00886">
    <property type="entry name" value="Dabb"/>
    <property type="match status" value="1"/>
</dbReference>
<feature type="domain" description="Stress-response A/B barrel" evidence="1">
    <location>
        <begin position="4"/>
        <end position="98"/>
    </location>
</feature>
<comment type="caution">
    <text evidence="2">The sequence shown here is derived from an EMBL/GenBank/DDBJ whole genome shotgun (WGS) entry which is preliminary data.</text>
</comment>
<organism evidence="2 3">
    <name type="scientific">Curtobacterium pusillum</name>
    <dbReference type="NCBI Taxonomy" id="69373"/>
    <lineage>
        <taxon>Bacteria</taxon>
        <taxon>Bacillati</taxon>
        <taxon>Actinomycetota</taxon>
        <taxon>Actinomycetes</taxon>
        <taxon>Micrococcales</taxon>
        <taxon>Microbacteriaceae</taxon>
        <taxon>Curtobacterium</taxon>
    </lineage>
</organism>
<dbReference type="Proteomes" id="UP000590225">
    <property type="component" value="Unassembled WGS sequence"/>
</dbReference>
<dbReference type="AlphaFoldDB" id="A0AAW3T373"/>
<accession>A0AAW3T373</accession>
<dbReference type="InterPro" id="IPR011008">
    <property type="entry name" value="Dimeric_a/b-barrel"/>
</dbReference>